<sequence length="53" mass="5701">MSDRAQERRVPASRISRLMNYGGLAAGLSMGALAEVTKRSLGLKEEGTSINCF</sequence>
<accession>A0AAV4G2G9</accession>
<dbReference type="GO" id="GO:0016301">
    <property type="term" value="F:kinase activity"/>
    <property type="evidence" value="ECO:0007669"/>
    <property type="project" value="UniProtKB-KW"/>
</dbReference>
<evidence type="ECO:0000313" key="2">
    <source>
        <dbReference type="Proteomes" id="UP000762676"/>
    </source>
</evidence>
<dbReference type="EMBL" id="BMAT01001066">
    <property type="protein sequence ID" value="GFR78891.1"/>
    <property type="molecule type" value="Genomic_DNA"/>
</dbReference>
<keyword evidence="1" id="KW-0418">Kinase</keyword>
<proteinExistence type="predicted"/>
<dbReference type="AlphaFoldDB" id="A0AAV4G2G9"/>
<protein>
    <submittedName>
        <fullName evidence="1">Atypical kinase COQ8B, mitochondrial</fullName>
    </submittedName>
</protein>
<evidence type="ECO:0000313" key="1">
    <source>
        <dbReference type="EMBL" id="GFR78891.1"/>
    </source>
</evidence>
<name>A0AAV4G2G9_9GAST</name>
<comment type="caution">
    <text evidence="1">The sequence shown here is derived from an EMBL/GenBank/DDBJ whole genome shotgun (WGS) entry which is preliminary data.</text>
</comment>
<keyword evidence="1" id="KW-0808">Transferase</keyword>
<reference evidence="1 2" key="1">
    <citation type="journal article" date="2021" name="Elife">
        <title>Chloroplast acquisition without the gene transfer in kleptoplastic sea slugs, Plakobranchus ocellatus.</title>
        <authorList>
            <person name="Maeda T."/>
            <person name="Takahashi S."/>
            <person name="Yoshida T."/>
            <person name="Shimamura S."/>
            <person name="Takaki Y."/>
            <person name="Nagai Y."/>
            <person name="Toyoda A."/>
            <person name="Suzuki Y."/>
            <person name="Arimoto A."/>
            <person name="Ishii H."/>
            <person name="Satoh N."/>
            <person name="Nishiyama T."/>
            <person name="Hasebe M."/>
            <person name="Maruyama T."/>
            <person name="Minagawa J."/>
            <person name="Obokata J."/>
            <person name="Shigenobu S."/>
        </authorList>
    </citation>
    <scope>NUCLEOTIDE SEQUENCE [LARGE SCALE GENOMIC DNA]</scope>
</reference>
<gene>
    <name evidence="1" type="ORF">ElyMa_000542300</name>
</gene>
<keyword evidence="2" id="KW-1185">Reference proteome</keyword>
<dbReference type="Proteomes" id="UP000762676">
    <property type="component" value="Unassembled WGS sequence"/>
</dbReference>
<organism evidence="1 2">
    <name type="scientific">Elysia marginata</name>
    <dbReference type="NCBI Taxonomy" id="1093978"/>
    <lineage>
        <taxon>Eukaryota</taxon>
        <taxon>Metazoa</taxon>
        <taxon>Spiralia</taxon>
        <taxon>Lophotrochozoa</taxon>
        <taxon>Mollusca</taxon>
        <taxon>Gastropoda</taxon>
        <taxon>Heterobranchia</taxon>
        <taxon>Euthyneura</taxon>
        <taxon>Panpulmonata</taxon>
        <taxon>Sacoglossa</taxon>
        <taxon>Placobranchoidea</taxon>
        <taxon>Plakobranchidae</taxon>
        <taxon>Elysia</taxon>
    </lineage>
</organism>